<proteinExistence type="predicted"/>
<dbReference type="Pfam" id="PF05494">
    <property type="entry name" value="MlaC"/>
    <property type="match status" value="1"/>
</dbReference>
<dbReference type="AlphaFoldDB" id="A0A0H4J0P3"/>
<gene>
    <name evidence="2" type="ORF">VI33_02615</name>
</gene>
<sequence length="199" mass="22813">MNFFKYLLLSFFISLSFTSIAEDGPLELVQKTADDVLSVLKSDQSLQEDKEKIYQLAEEKILPNFDLDRISMLVLGKAWRKINEDQQQKFKAEFKTMLLRTYAVALGKYKDQEIDFKPLRMEPTDNKVTVKSQIIQDGAQPISVDYTLAKKDNAWKVFDIVIEGVSLVTNYRSQFASEIKNNGIDSLISKLVEKNNKGD</sequence>
<accession>A0A0H4J0P3</accession>
<dbReference type="Gene3D" id="1.10.10.640">
    <property type="entry name" value="phospholipid-binding protein"/>
    <property type="match status" value="1"/>
</dbReference>
<dbReference type="EMBL" id="CP011002">
    <property type="protein sequence ID" value="AKO65650.1"/>
    <property type="molecule type" value="Genomic_DNA"/>
</dbReference>
<name>A0A0H4J0P3_9PROT</name>
<dbReference type="Proteomes" id="UP000066549">
    <property type="component" value="Chromosome"/>
</dbReference>
<keyword evidence="3" id="KW-1185">Reference proteome</keyword>
<dbReference type="PANTHER" id="PTHR36573:SF1">
    <property type="entry name" value="INTERMEMBRANE PHOSPHOLIPID TRANSPORT SYSTEM BINDING PROTEIN MLAC"/>
    <property type="match status" value="1"/>
</dbReference>
<reference evidence="2 3" key="1">
    <citation type="submission" date="2015-03" db="EMBL/GenBank/DDBJ databases">
        <title>Comparative analysis of the OM43 clade including a novel species from Red Sea uncovers genomic and metabolic diversity among marine methylotrophs.</title>
        <authorList>
            <person name="Jimenez-Infante F."/>
            <person name="Ngugi D.K."/>
            <person name="Vinu M."/>
            <person name="Alam I."/>
            <person name="Kamau A."/>
            <person name="Blom J."/>
            <person name="Bajic V.B."/>
            <person name="Stingl U."/>
        </authorList>
    </citation>
    <scope>NUCLEOTIDE SEQUENCE [LARGE SCALE GENOMIC DNA]</scope>
    <source>
        <strain evidence="2 3">MBRSH7</strain>
    </source>
</reference>
<evidence type="ECO:0000313" key="3">
    <source>
        <dbReference type="Proteomes" id="UP000066549"/>
    </source>
</evidence>
<feature type="signal peptide" evidence="1">
    <location>
        <begin position="1"/>
        <end position="21"/>
    </location>
</feature>
<organism evidence="2 3">
    <name type="scientific">Methylophilales bacterium MBRS-H7</name>
    <dbReference type="NCBI Taxonomy" id="1623450"/>
    <lineage>
        <taxon>Bacteria</taxon>
        <taxon>Pseudomonadati</taxon>
        <taxon>Pseudomonadota</taxon>
        <taxon>Betaproteobacteria</taxon>
        <taxon>Nitrosomonadales</taxon>
        <taxon>OM43 clade</taxon>
    </lineage>
</organism>
<dbReference type="OrthoDB" id="9798905at2"/>
<dbReference type="InterPro" id="IPR008869">
    <property type="entry name" value="MlaC/ttg2D"/>
</dbReference>
<evidence type="ECO:0000256" key="1">
    <source>
        <dbReference type="SAM" id="SignalP"/>
    </source>
</evidence>
<dbReference type="PANTHER" id="PTHR36573">
    <property type="entry name" value="INTERMEMBRANE PHOSPHOLIPID TRANSPORT SYSTEM BINDING PROTEIN MLAC"/>
    <property type="match status" value="1"/>
</dbReference>
<keyword evidence="1" id="KW-0732">Signal</keyword>
<dbReference type="PIRSF" id="PIRSF004649">
    <property type="entry name" value="MlaC"/>
    <property type="match status" value="1"/>
</dbReference>
<dbReference type="PATRIC" id="fig|1623450.3.peg.517"/>
<protein>
    <submittedName>
        <fullName evidence="2">Toluene tolerance protein</fullName>
    </submittedName>
</protein>
<evidence type="ECO:0000313" key="2">
    <source>
        <dbReference type="EMBL" id="AKO65650.1"/>
    </source>
</evidence>
<dbReference type="Gene3D" id="3.10.450.50">
    <property type="match status" value="1"/>
</dbReference>
<feature type="chain" id="PRO_5005206327" evidence="1">
    <location>
        <begin position="22"/>
        <end position="199"/>
    </location>
</feature>